<keyword evidence="4" id="KW-1185">Reference proteome</keyword>
<protein>
    <submittedName>
        <fullName evidence="3">Uncharacterized protein</fullName>
    </submittedName>
</protein>
<dbReference type="Proteomes" id="UP000199473">
    <property type="component" value="Unassembled WGS sequence"/>
</dbReference>
<organism evidence="3 4">
    <name type="scientific">Falsiroseomonas stagni DSM 19981</name>
    <dbReference type="NCBI Taxonomy" id="1123062"/>
    <lineage>
        <taxon>Bacteria</taxon>
        <taxon>Pseudomonadati</taxon>
        <taxon>Pseudomonadota</taxon>
        <taxon>Alphaproteobacteria</taxon>
        <taxon>Acetobacterales</taxon>
        <taxon>Roseomonadaceae</taxon>
        <taxon>Falsiroseomonas</taxon>
    </lineage>
</organism>
<dbReference type="EMBL" id="FOSQ01000009">
    <property type="protein sequence ID" value="SFK87257.1"/>
    <property type="molecule type" value="Genomic_DNA"/>
</dbReference>
<accession>A0A1I4D4B1</accession>
<feature type="region of interest" description="Disordered" evidence="1">
    <location>
        <begin position="63"/>
        <end position="87"/>
    </location>
</feature>
<name>A0A1I4D4B1_9PROT</name>
<proteinExistence type="predicted"/>
<dbReference type="STRING" id="1123062.SAMN02745775_10972"/>
<reference evidence="3 4" key="1">
    <citation type="submission" date="2016-10" db="EMBL/GenBank/DDBJ databases">
        <authorList>
            <person name="de Groot N.N."/>
        </authorList>
    </citation>
    <scope>NUCLEOTIDE SEQUENCE [LARGE SCALE GENOMIC DNA]</scope>
    <source>
        <strain evidence="3 4">DSM 19981</strain>
    </source>
</reference>
<evidence type="ECO:0000313" key="4">
    <source>
        <dbReference type="Proteomes" id="UP000199473"/>
    </source>
</evidence>
<feature type="transmembrane region" description="Helical" evidence="2">
    <location>
        <begin position="13"/>
        <end position="32"/>
    </location>
</feature>
<keyword evidence="2" id="KW-0472">Membrane</keyword>
<gene>
    <name evidence="3" type="ORF">SAMN02745775_10972</name>
</gene>
<feature type="compositionally biased region" description="Gly residues" evidence="1">
    <location>
        <begin position="72"/>
        <end position="87"/>
    </location>
</feature>
<dbReference type="RefSeq" id="WP_092961765.1">
    <property type="nucleotide sequence ID" value="NZ_FOSQ01000009.1"/>
</dbReference>
<evidence type="ECO:0000313" key="3">
    <source>
        <dbReference type="EMBL" id="SFK87257.1"/>
    </source>
</evidence>
<feature type="transmembrane region" description="Helical" evidence="2">
    <location>
        <begin position="38"/>
        <end position="57"/>
    </location>
</feature>
<keyword evidence="2" id="KW-1133">Transmembrane helix</keyword>
<evidence type="ECO:0000256" key="2">
    <source>
        <dbReference type="SAM" id="Phobius"/>
    </source>
</evidence>
<keyword evidence="2" id="KW-0812">Transmembrane</keyword>
<dbReference type="AlphaFoldDB" id="A0A1I4D4B1"/>
<sequence length="87" mass="8660">MAMQSAGASRPRVFSRVITFGIATALMIGGIVNEVSPLLIWSFIAAWVFALVLLVKATQGIAGEGSMSVDGDSGGDSDGGGDGGGGE</sequence>
<evidence type="ECO:0000256" key="1">
    <source>
        <dbReference type="SAM" id="MobiDB-lite"/>
    </source>
</evidence>